<keyword evidence="7" id="KW-0325">Glycoprotein</keyword>
<organism evidence="9 10">
    <name type="scientific">Dermatophagoides pteronyssinus</name>
    <name type="common">European house dust mite</name>
    <dbReference type="NCBI Taxonomy" id="6956"/>
    <lineage>
        <taxon>Eukaryota</taxon>
        <taxon>Metazoa</taxon>
        <taxon>Ecdysozoa</taxon>
        <taxon>Arthropoda</taxon>
        <taxon>Chelicerata</taxon>
        <taxon>Arachnida</taxon>
        <taxon>Acari</taxon>
        <taxon>Acariformes</taxon>
        <taxon>Sarcoptiformes</taxon>
        <taxon>Astigmata</taxon>
        <taxon>Psoroptidia</taxon>
        <taxon>Analgoidea</taxon>
        <taxon>Pyroglyphidae</taxon>
        <taxon>Dermatophagoidinae</taxon>
        <taxon>Dermatophagoides</taxon>
    </lineage>
</organism>
<dbReference type="Pfam" id="PF00328">
    <property type="entry name" value="His_Phos_2"/>
    <property type="match status" value="1"/>
</dbReference>
<keyword evidence="4" id="KW-0732">Signal</keyword>
<dbReference type="EMBL" id="NJHN03000054">
    <property type="protein sequence ID" value="KAH9419893.1"/>
    <property type="molecule type" value="Genomic_DNA"/>
</dbReference>
<sequence length="437" mass="52230">MISKTIYDLYMDYSIHQLPILSSFLLILSFIVVPIRTQIEQEQLQLHSVHVLMRHGDRTPTHFYPNDPFQDVEKYWPEGLGELNDHGRLRIRFAGEYYRKIYDKFLQDTNGWPKQCLSSPAHRAQETANLFMESFLNNTKFSVEVHQDGKMLSTGVKCPLHDHVWLQQMNSKKVKEYLDSKRNYIDYLSEKTGQNYWLIESNTLRNMEFLTTTLEIERDEYHLSVPEWALNQTIIKQLDDMKRHAFWFDWQPIEIQKLRIGLLLNNITEHIRTMATNDNNDLDKNDQRFFLYSAHDVNQVILLQALELYDQIDRKPPSYSSAIVFEHYQTLSSMTKDTKHFIRIIYRQIFNELSKFHVSDRILTINSCHDELKNEKLCSFEEFDKITRPLRILNEQEWNSECFEMNHITDQIIANQWIIISTLIFTIMMTRYYFVIG</sequence>
<protein>
    <recommendedName>
        <fullName evidence="3">acid phosphatase</fullName>
        <ecNumber evidence="3">3.1.3.2</ecNumber>
    </recommendedName>
</protein>
<feature type="transmembrane region" description="Helical" evidence="8">
    <location>
        <begin position="15"/>
        <end position="35"/>
    </location>
</feature>
<evidence type="ECO:0000256" key="4">
    <source>
        <dbReference type="ARBA" id="ARBA00022729"/>
    </source>
</evidence>
<name>A0ABQ8JBH2_DERPT</name>
<comment type="caution">
    <text evidence="9">The sequence shown here is derived from an EMBL/GenBank/DDBJ whole genome shotgun (WGS) entry which is preliminary data.</text>
</comment>
<proteinExistence type="inferred from homology"/>
<evidence type="ECO:0000256" key="5">
    <source>
        <dbReference type="ARBA" id="ARBA00022801"/>
    </source>
</evidence>
<evidence type="ECO:0000256" key="3">
    <source>
        <dbReference type="ARBA" id="ARBA00012646"/>
    </source>
</evidence>
<dbReference type="Proteomes" id="UP000887458">
    <property type="component" value="Unassembled WGS sequence"/>
</dbReference>
<reference evidence="9 10" key="2">
    <citation type="journal article" date="2022" name="Mol. Biol. Evol.">
        <title>Comparative Genomics Reveals Insights into the Divergent Evolution of Astigmatic Mites and Household Pest Adaptations.</title>
        <authorList>
            <person name="Xiong Q."/>
            <person name="Wan A.T."/>
            <person name="Liu X."/>
            <person name="Fung C.S."/>
            <person name="Xiao X."/>
            <person name="Malainual N."/>
            <person name="Hou J."/>
            <person name="Wang L."/>
            <person name="Wang M."/>
            <person name="Yang K.Y."/>
            <person name="Cui Y."/>
            <person name="Leung E.L."/>
            <person name="Nong W."/>
            <person name="Shin S.K."/>
            <person name="Au S.W."/>
            <person name="Jeong K.Y."/>
            <person name="Chew F.T."/>
            <person name="Hui J.H."/>
            <person name="Leung T.F."/>
            <person name="Tungtrongchitr A."/>
            <person name="Zhong N."/>
            <person name="Liu Z."/>
            <person name="Tsui S.K."/>
        </authorList>
    </citation>
    <scope>NUCLEOTIDE SEQUENCE [LARGE SCALE GENOMIC DNA]</scope>
    <source>
        <strain evidence="9">Derp</strain>
    </source>
</reference>
<dbReference type="InterPro" id="IPR033379">
    <property type="entry name" value="Acid_Pase_AS"/>
</dbReference>
<keyword evidence="6" id="KW-1015">Disulfide bond</keyword>
<dbReference type="InterPro" id="IPR000560">
    <property type="entry name" value="His_Pase_clade-2"/>
</dbReference>
<evidence type="ECO:0000313" key="9">
    <source>
        <dbReference type="EMBL" id="KAH9419893.1"/>
    </source>
</evidence>
<keyword evidence="8" id="KW-0472">Membrane</keyword>
<keyword evidence="8" id="KW-1133">Transmembrane helix</keyword>
<reference evidence="9 10" key="1">
    <citation type="journal article" date="2018" name="J. Allergy Clin. Immunol.">
        <title>High-quality assembly of Dermatophagoides pteronyssinus genome and transcriptome reveals a wide range of novel allergens.</title>
        <authorList>
            <person name="Liu X.Y."/>
            <person name="Yang K.Y."/>
            <person name="Wang M.Q."/>
            <person name="Kwok J.S."/>
            <person name="Zeng X."/>
            <person name="Yang Z."/>
            <person name="Xiao X.J."/>
            <person name="Lau C.P."/>
            <person name="Li Y."/>
            <person name="Huang Z.M."/>
            <person name="Ba J.G."/>
            <person name="Yim A.K."/>
            <person name="Ouyang C.Y."/>
            <person name="Ngai S.M."/>
            <person name="Chan T.F."/>
            <person name="Leung E.L."/>
            <person name="Liu L."/>
            <person name="Liu Z.G."/>
            <person name="Tsui S.K."/>
        </authorList>
    </citation>
    <scope>NUCLEOTIDE SEQUENCE [LARGE SCALE GENOMIC DNA]</scope>
    <source>
        <strain evidence="9">Derp</strain>
    </source>
</reference>
<dbReference type="PANTHER" id="PTHR11567:SF211">
    <property type="entry name" value="PROSTATIC ACID PHOSPHATASE"/>
    <property type="match status" value="1"/>
</dbReference>
<gene>
    <name evidence="9" type="ORF">DERP_001726</name>
</gene>
<keyword evidence="5" id="KW-0378">Hydrolase</keyword>
<dbReference type="PANTHER" id="PTHR11567">
    <property type="entry name" value="ACID PHOSPHATASE-RELATED"/>
    <property type="match status" value="1"/>
</dbReference>
<evidence type="ECO:0000256" key="2">
    <source>
        <dbReference type="ARBA" id="ARBA00005375"/>
    </source>
</evidence>
<evidence type="ECO:0000256" key="8">
    <source>
        <dbReference type="SAM" id="Phobius"/>
    </source>
</evidence>
<dbReference type="EC" id="3.1.3.2" evidence="3"/>
<feature type="transmembrane region" description="Helical" evidence="8">
    <location>
        <begin position="413"/>
        <end position="434"/>
    </location>
</feature>
<keyword evidence="8" id="KW-0812">Transmembrane</keyword>
<comment type="similarity">
    <text evidence="2">Belongs to the histidine acid phosphatase family.</text>
</comment>
<evidence type="ECO:0000256" key="1">
    <source>
        <dbReference type="ARBA" id="ARBA00000032"/>
    </source>
</evidence>
<accession>A0ABQ8JBH2</accession>
<dbReference type="Gene3D" id="3.40.50.1240">
    <property type="entry name" value="Phosphoglycerate mutase-like"/>
    <property type="match status" value="1"/>
</dbReference>
<evidence type="ECO:0000256" key="6">
    <source>
        <dbReference type="ARBA" id="ARBA00023157"/>
    </source>
</evidence>
<evidence type="ECO:0000256" key="7">
    <source>
        <dbReference type="ARBA" id="ARBA00023180"/>
    </source>
</evidence>
<dbReference type="PROSITE" id="PS00616">
    <property type="entry name" value="HIS_ACID_PHOSPHAT_1"/>
    <property type="match status" value="1"/>
</dbReference>
<dbReference type="InterPro" id="IPR029033">
    <property type="entry name" value="His_PPase_superfam"/>
</dbReference>
<comment type="catalytic activity">
    <reaction evidence="1">
        <text>a phosphate monoester + H2O = an alcohol + phosphate</text>
        <dbReference type="Rhea" id="RHEA:15017"/>
        <dbReference type="ChEBI" id="CHEBI:15377"/>
        <dbReference type="ChEBI" id="CHEBI:30879"/>
        <dbReference type="ChEBI" id="CHEBI:43474"/>
        <dbReference type="ChEBI" id="CHEBI:67140"/>
        <dbReference type="EC" id="3.1.3.2"/>
    </reaction>
</comment>
<dbReference type="InterPro" id="IPR050645">
    <property type="entry name" value="Histidine_acid_phosphatase"/>
</dbReference>
<keyword evidence="10" id="KW-1185">Reference proteome</keyword>
<dbReference type="SUPFAM" id="SSF53254">
    <property type="entry name" value="Phosphoglycerate mutase-like"/>
    <property type="match status" value="1"/>
</dbReference>
<dbReference type="CDD" id="cd07061">
    <property type="entry name" value="HP_HAP_like"/>
    <property type="match status" value="1"/>
</dbReference>
<evidence type="ECO:0000313" key="10">
    <source>
        <dbReference type="Proteomes" id="UP000887458"/>
    </source>
</evidence>